<reference evidence="2" key="2">
    <citation type="submission" date="2016-06" db="EMBL/GenBank/DDBJ databases">
        <title>The genome of a short-lived fish provides insights into sex chromosome evolution and the genetic control of aging.</title>
        <authorList>
            <person name="Reichwald K."/>
            <person name="Felder M."/>
            <person name="Petzold A."/>
            <person name="Koch P."/>
            <person name="Groth M."/>
            <person name="Platzer M."/>
        </authorList>
    </citation>
    <scope>NUCLEOTIDE SEQUENCE</scope>
    <source>
        <tissue evidence="2">Brain</tissue>
    </source>
</reference>
<reference evidence="2" key="1">
    <citation type="submission" date="2016-05" db="EMBL/GenBank/DDBJ databases">
        <authorList>
            <person name="Lavstsen T."/>
            <person name="Jespersen J.S."/>
        </authorList>
    </citation>
    <scope>NUCLEOTIDE SEQUENCE</scope>
    <source>
        <tissue evidence="2">Brain</tissue>
    </source>
</reference>
<sequence>DTQKTRCQQDISVESFTKSHANSNKTYMEKLDAHSTHGQ</sequence>
<evidence type="ECO:0000256" key="1">
    <source>
        <dbReference type="SAM" id="MobiDB-lite"/>
    </source>
</evidence>
<feature type="compositionally biased region" description="Basic and acidic residues" evidence="1">
    <location>
        <begin position="27"/>
        <end position="39"/>
    </location>
</feature>
<feature type="region of interest" description="Disordered" evidence="1">
    <location>
        <begin position="1"/>
        <end position="39"/>
    </location>
</feature>
<dbReference type="AlphaFoldDB" id="A0A1A8DS18"/>
<feature type="compositionally biased region" description="Polar residues" evidence="1">
    <location>
        <begin position="1"/>
        <end position="26"/>
    </location>
</feature>
<accession>A0A1A8DS18</accession>
<dbReference type="EMBL" id="HAEA01007883">
    <property type="protein sequence ID" value="SBQ36363.1"/>
    <property type="molecule type" value="Transcribed_RNA"/>
</dbReference>
<gene>
    <name evidence="2" type="primary">Nfu_g_1_024958</name>
</gene>
<organism evidence="2">
    <name type="scientific">Nothobranchius kadleci</name>
    <name type="common">African annual killifish</name>
    <dbReference type="NCBI Taxonomy" id="1051664"/>
    <lineage>
        <taxon>Eukaryota</taxon>
        <taxon>Metazoa</taxon>
        <taxon>Chordata</taxon>
        <taxon>Craniata</taxon>
        <taxon>Vertebrata</taxon>
        <taxon>Euteleostomi</taxon>
        <taxon>Actinopterygii</taxon>
        <taxon>Neopterygii</taxon>
        <taxon>Teleostei</taxon>
        <taxon>Neoteleostei</taxon>
        <taxon>Acanthomorphata</taxon>
        <taxon>Ovalentaria</taxon>
        <taxon>Atherinomorphae</taxon>
        <taxon>Cyprinodontiformes</taxon>
        <taxon>Nothobranchiidae</taxon>
        <taxon>Nothobranchius</taxon>
    </lineage>
</organism>
<evidence type="ECO:0000313" key="2">
    <source>
        <dbReference type="EMBL" id="SBQ36363.1"/>
    </source>
</evidence>
<proteinExistence type="predicted"/>
<name>A0A1A8DS18_NOTKA</name>
<feature type="non-terminal residue" evidence="2">
    <location>
        <position position="1"/>
    </location>
</feature>
<feature type="non-terminal residue" evidence="2">
    <location>
        <position position="39"/>
    </location>
</feature>
<protein>
    <submittedName>
        <fullName evidence="2">Uncharacterized protein</fullName>
    </submittedName>
</protein>